<gene>
    <name evidence="2" type="ORF">CEX98_03300</name>
</gene>
<comment type="caution">
    <text evidence="2">The sequence shown here is derived from an EMBL/GenBank/DDBJ whole genome shotgun (WGS) entry which is preliminary data.</text>
</comment>
<keyword evidence="3" id="KW-1185">Reference proteome</keyword>
<dbReference type="Proteomes" id="UP000228621">
    <property type="component" value="Unassembled WGS sequence"/>
</dbReference>
<evidence type="ECO:0000313" key="3">
    <source>
        <dbReference type="Proteomes" id="UP000228621"/>
    </source>
</evidence>
<protein>
    <submittedName>
        <fullName evidence="2">Uncharacterized protein</fullName>
    </submittedName>
</protein>
<keyword evidence="1" id="KW-0812">Transmembrane</keyword>
<dbReference type="OrthoDB" id="6331533at2"/>
<feature type="transmembrane region" description="Helical" evidence="1">
    <location>
        <begin position="12"/>
        <end position="28"/>
    </location>
</feature>
<keyword evidence="1" id="KW-0472">Membrane</keyword>
<dbReference type="AlphaFoldDB" id="A0A2A5JUR5"/>
<sequence>MNAVKRFIQHNKYWLNALLLVLPAWFYYQSLHPEFPAPLAEQTLGKYSITPMPFDEKPPYVHDNLYVKDFLLLFNKGDVDSMRQGYLNIGPNAMPLAQLVEHELGILHGTKHGQHVHALAKKTLSKDDRVWLTIETWQGEVIIMNWPLPEYLIKESA</sequence>
<dbReference type="RefSeq" id="WP_099640707.1">
    <property type="nucleotide sequence ID" value="NZ_JAQPZX010000010.1"/>
</dbReference>
<evidence type="ECO:0000313" key="2">
    <source>
        <dbReference type="EMBL" id="PCK33158.1"/>
    </source>
</evidence>
<proteinExistence type="predicted"/>
<dbReference type="EMBL" id="NKHF01000014">
    <property type="protein sequence ID" value="PCK33158.1"/>
    <property type="molecule type" value="Genomic_DNA"/>
</dbReference>
<name>A0A2A5JUR5_PSEO7</name>
<reference evidence="3" key="1">
    <citation type="journal article" date="2019" name="Genome Announc.">
        <title>Draft Genome Sequence of Pseudoalteromonas piscicida Strain 36Y ROTHPW, an Hypersaline Seawater Isolate from the South Coast of Sonora, Mexico.</title>
        <authorList>
            <person name="Sanchez-Diaz R."/>
            <person name="Molina-Garza Z.J."/>
            <person name="Cruz-Suarez L.E."/>
            <person name="Selvin J."/>
            <person name="Kiran G.S."/>
            <person name="Ibarra-Gamez J.C."/>
            <person name="Gomez-Gil B."/>
            <person name="Galaviz-Silva L."/>
        </authorList>
    </citation>
    <scope>NUCLEOTIDE SEQUENCE [LARGE SCALE GENOMIC DNA]</scope>
    <source>
        <strain evidence="3">36Y_RITHPW</strain>
    </source>
</reference>
<accession>A0A2A5JUR5</accession>
<evidence type="ECO:0000256" key="1">
    <source>
        <dbReference type="SAM" id="Phobius"/>
    </source>
</evidence>
<organism evidence="2 3">
    <name type="scientific">Pseudoalteromonas piscicida</name>
    <dbReference type="NCBI Taxonomy" id="43662"/>
    <lineage>
        <taxon>Bacteria</taxon>
        <taxon>Pseudomonadati</taxon>
        <taxon>Pseudomonadota</taxon>
        <taxon>Gammaproteobacteria</taxon>
        <taxon>Alteromonadales</taxon>
        <taxon>Pseudoalteromonadaceae</taxon>
        <taxon>Pseudoalteromonas</taxon>
    </lineage>
</organism>
<keyword evidence="1" id="KW-1133">Transmembrane helix</keyword>